<gene>
    <name evidence="1" type="primary">orf136a</name>
</gene>
<evidence type="ECO:0000313" key="1">
    <source>
        <dbReference type="EMBL" id="WAK84895.1"/>
    </source>
</evidence>
<sequence>MKTSIIKDITIIGPAPIDIFNGCLDIYVTLKDDDLVYDFTVITPQVLISEMERKKQKFVEPQDPSIIVQELTPAVIKEAIEAYLTDENSEDYDSADYWFKSYYANNHLTRRDLDLIINRRRKSQAEEDEDWEEEED</sequence>
<accession>A0A9E8Z701</accession>
<name>A0A9E8Z701_9STRA</name>
<organism evidence="1">
    <name type="scientific">Amicula sp. isolate GU52X-4 cfCalB7</name>
    <dbReference type="NCBI Taxonomy" id="3003489"/>
    <lineage>
        <taxon>Eukaryota</taxon>
        <taxon>Sar</taxon>
        <taxon>Stramenopiles</taxon>
        <taxon>Ochrophyta</taxon>
        <taxon>Bacillariophyta</taxon>
        <taxon>Bacillariophyceae</taxon>
        <taxon>Bacillariophycidae</taxon>
        <taxon>Naviculales</taxon>
        <taxon>Naviculaceae</taxon>
        <taxon>Amicula</taxon>
    </lineage>
</organism>
<reference evidence="1" key="1">
    <citation type="submission" date="2022-04" db="EMBL/GenBank/DDBJ databases">
        <title>Plastid genome of Amicula sp.</title>
        <authorList>
            <person name="Gastineau R."/>
            <person name="Li C."/>
            <person name="Ashworth M.P."/>
            <person name="Witkowski A."/>
            <person name="Turmel M."/>
            <person name="Gorecka E."/>
            <person name="Frankovich T."/>
            <person name="Wachnicka A."/>
            <person name="Lobban C.S."/>
            <person name="Theriot E.C."/>
            <person name="Otis C."/>
            <person name="Dabek P."/>
            <person name="Binczewska A."/>
            <person name="Lemieux C."/>
        </authorList>
    </citation>
    <scope>NUCLEOTIDE SEQUENCE</scope>
    <source>
        <strain evidence="1">GU52X-4 cfCalB7</strain>
    </source>
</reference>
<keyword evidence="1" id="KW-0934">Plastid</keyword>
<dbReference type="AlphaFoldDB" id="A0A9E8Z701"/>
<dbReference type="EMBL" id="ON390793">
    <property type="protein sequence ID" value="WAK84895.1"/>
    <property type="molecule type" value="Genomic_DNA"/>
</dbReference>
<proteinExistence type="predicted"/>
<protein>
    <submittedName>
        <fullName evidence="1">Uncharacterized protein</fullName>
    </submittedName>
</protein>
<geneLocation type="plastid" evidence="1"/>